<evidence type="ECO:0000256" key="3">
    <source>
        <dbReference type="PROSITE-ProRule" id="PRU00023"/>
    </source>
</evidence>
<accession>A0A0L0DAE2</accession>
<proteinExistence type="predicted"/>
<dbReference type="PROSITE" id="PS50297">
    <property type="entry name" value="ANK_REP_REGION"/>
    <property type="match status" value="5"/>
</dbReference>
<feature type="repeat" description="ANK" evidence="3">
    <location>
        <begin position="172"/>
        <end position="204"/>
    </location>
</feature>
<dbReference type="AlphaFoldDB" id="A0A0L0DAE2"/>
<evidence type="ECO:0000256" key="4">
    <source>
        <dbReference type="SAM" id="MobiDB-lite"/>
    </source>
</evidence>
<dbReference type="InterPro" id="IPR002110">
    <property type="entry name" value="Ankyrin_rpt"/>
</dbReference>
<feature type="region of interest" description="Disordered" evidence="4">
    <location>
        <begin position="266"/>
        <end position="305"/>
    </location>
</feature>
<organism evidence="5 6">
    <name type="scientific">Thecamonas trahens ATCC 50062</name>
    <dbReference type="NCBI Taxonomy" id="461836"/>
    <lineage>
        <taxon>Eukaryota</taxon>
        <taxon>Apusozoa</taxon>
        <taxon>Apusomonadida</taxon>
        <taxon>Apusomonadidae</taxon>
        <taxon>Thecamonas</taxon>
    </lineage>
</organism>
<keyword evidence="6" id="KW-1185">Reference proteome</keyword>
<dbReference type="Pfam" id="PF12796">
    <property type="entry name" value="Ank_2"/>
    <property type="match status" value="1"/>
</dbReference>
<dbReference type="PANTHER" id="PTHR24198">
    <property type="entry name" value="ANKYRIN REPEAT AND PROTEIN KINASE DOMAIN-CONTAINING PROTEIN"/>
    <property type="match status" value="1"/>
</dbReference>
<keyword evidence="1" id="KW-0677">Repeat</keyword>
<evidence type="ECO:0000256" key="1">
    <source>
        <dbReference type="ARBA" id="ARBA00022737"/>
    </source>
</evidence>
<sequence>MDSLGGTPLHCAVRYKHVACAEVLLEAGEADFNAADRVGSTVVHLAARYYDPETLNLLLDYGEELELDATDKTGATALVWALRSGSRAAAEELIAAGADVNLADSDDKSPLHLAAVLGASSVCSALLDAGAQVDNADAKGATPLYWAARRGHLNIVDMLVNAGASLNEPDEAGWTPLHWSARFGHTPVAHRLIDAGADKTAVTTGGKTIEDCVPRQNTRMLSLITGRSFSRSAYMAPLSKPDDHAHDRGVDELDYSGYDAYEYSDGAGQARRSRGRGPAAGGSKSFVTQDPPYGDYAYGDYSYSQ</sequence>
<dbReference type="InterPro" id="IPR036770">
    <property type="entry name" value="Ankyrin_rpt-contain_sf"/>
</dbReference>
<feature type="repeat" description="ANK" evidence="3">
    <location>
        <begin position="106"/>
        <end position="138"/>
    </location>
</feature>
<dbReference type="SUPFAM" id="SSF48403">
    <property type="entry name" value="Ankyrin repeat"/>
    <property type="match status" value="1"/>
</dbReference>
<dbReference type="RefSeq" id="XP_013758220.1">
    <property type="nucleotide sequence ID" value="XM_013902766.1"/>
</dbReference>
<feature type="repeat" description="ANK" evidence="3">
    <location>
        <begin position="139"/>
        <end position="171"/>
    </location>
</feature>
<feature type="compositionally biased region" description="Low complexity" evidence="4">
    <location>
        <begin position="281"/>
        <end position="305"/>
    </location>
</feature>
<dbReference type="OMA" id="PLQWASW"/>
<feature type="repeat" description="ANK" evidence="3">
    <location>
        <begin position="4"/>
        <end position="28"/>
    </location>
</feature>
<dbReference type="PROSITE" id="PS50088">
    <property type="entry name" value="ANK_REPEAT"/>
    <property type="match status" value="6"/>
</dbReference>
<dbReference type="PANTHER" id="PTHR24198:SF165">
    <property type="entry name" value="ANKYRIN REPEAT-CONTAINING PROTEIN-RELATED"/>
    <property type="match status" value="1"/>
</dbReference>
<evidence type="ECO:0000313" key="6">
    <source>
        <dbReference type="Proteomes" id="UP000054408"/>
    </source>
</evidence>
<keyword evidence="2 3" id="KW-0040">ANK repeat</keyword>
<evidence type="ECO:0000256" key="2">
    <source>
        <dbReference type="ARBA" id="ARBA00023043"/>
    </source>
</evidence>
<dbReference type="STRING" id="461836.A0A0L0DAE2"/>
<dbReference type="Proteomes" id="UP000054408">
    <property type="component" value="Unassembled WGS sequence"/>
</dbReference>
<evidence type="ECO:0000313" key="5">
    <source>
        <dbReference type="EMBL" id="KNC49051.1"/>
    </source>
</evidence>
<gene>
    <name evidence="5" type="ORF">AMSG_11841</name>
</gene>
<reference evidence="5 6" key="1">
    <citation type="submission" date="2010-05" db="EMBL/GenBank/DDBJ databases">
        <title>The Genome Sequence of Thecamonas trahens ATCC 50062.</title>
        <authorList>
            <consortium name="The Broad Institute Genome Sequencing Platform"/>
            <person name="Russ C."/>
            <person name="Cuomo C."/>
            <person name="Shea T."/>
            <person name="Young S.K."/>
            <person name="Zeng Q."/>
            <person name="Koehrsen M."/>
            <person name="Haas B."/>
            <person name="Borodovsky M."/>
            <person name="Guigo R."/>
            <person name="Alvarado L."/>
            <person name="Berlin A."/>
            <person name="Bochicchio J."/>
            <person name="Borenstein D."/>
            <person name="Chapman S."/>
            <person name="Chen Z."/>
            <person name="Freedman E."/>
            <person name="Gellesch M."/>
            <person name="Goldberg J."/>
            <person name="Griggs A."/>
            <person name="Gujja S."/>
            <person name="Heilman E."/>
            <person name="Heiman D."/>
            <person name="Hepburn T."/>
            <person name="Howarth C."/>
            <person name="Jen D."/>
            <person name="Larson L."/>
            <person name="Mehta T."/>
            <person name="Park D."/>
            <person name="Pearson M."/>
            <person name="Roberts A."/>
            <person name="Saif S."/>
            <person name="Shenoy N."/>
            <person name="Sisk P."/>
            <person name="Stolte C."/>
            <person name="Sykes S."/>
            <person name="Thomson T."/>
            <person name="Walk T."/>
            <person name="White J."/>
            <person name="Yandava C."/>
            <person name="Burger G."/>
            <person name="Gray M.W."/>
            <person name="Holland P.W.H."/>
            <person name="King N."/>
            <person name="Lang F.B.F."/>
            <person name="Roger A.J."/>
            <person name="Ruiz-Trillo I."/>
            <person name="Lander E."/>
            <person name="Nusbaum C."/>
        </authorList>
    </citation>
    <scope>NUCLEOTIDE SEQUENCE [LARGE SCALE GENOMIC DNA]</scope>
    <source>
        <strain evidence="5 6">ATCC 50062</strain>
    </source>
</reference>
<feature type="repeat" description="ANK" evidence="3">
    <location>
        <begin position="73"/>
        <end position="105"/>
    </location>
</feature>
<dbReference type="OrthoDB" id="194358at2759"/>
<dbReference type="GeneID" id="25569756"/>
<dbReference type="Pfam" id="PF00023">
    <property type="entry name" value="Ank"/>
    <property type="match status" value="2"/>
</dbReference>
<dbReference type="EMBL" id="GL349453">
    <property type="protein sequence ID" value="KNC49051.1"/>
    <property type="molecule type" value="Genomic_DNA"/>
</dbReference>
<feature type="repeat" description="ANK" evidence="3">
    <location>
        <begin position="38"/>
        <end position="70"/>
    </location>
</feature>
<dbReference type="eggNOG" id="KOG4177">
    <property type="taxonomic scope" value="Eukaryota"/>
</dbReference>
<dbReference type="Gene3D" id="1.25.40.20">
    <property type="entry name" value="Ankyrin repeat-containing domain"/>
    <property type="match status" value="3"/>
</dbReference>
<protein>
    <submittedName>
        <fullName evidence="5">Uncharacterized protein</fullName>
    </submittedName>
</protein>
<dbReference type="SMART" id="SM00248">
    <property type="entry name" value="ANK"/>
    <property type="match status" value="6"/>
</dbReference>
<name>A0A0L0DAE2_THETB</name>
<dbReference type="PRINTS" id="PR01415">
    <property type="entry name" value="ANKYRIN"/>
</dbReference>